<evidence type="ECO:0000256" key="1">
    <source>
        <dbReference type="SAM" id="MobiDB-lite"/>
    </source>
</evidence>
<sequence>MADNPPPPAPVQSSAPVGSSSVGTSSTPPMASSADRVGEEHIRALVEDKSGSYNGGFNGVHFTFPIPASLPKPIRDRMIELDAERDLKRPPVRFGAHFPRILTAAEYAALTSLEQGRYDLGIYPGTKKAKGKVTAFRNLMAAKCQEVWGISWSSKSCLARFEADQRQCILYTCQTMMADMMGWTPEKTRHQVEQGIVSKYRAAQDQLKLLANESASEPVVPSDQTEAPPSGTFEAQYKTEPMDIDPLLTSTQTQPQQVTSSEPAAPLSNTANLPSSPLPPASNSSPFPNLAEGMSAVHIKTEPGVEIIPPAITRETFDLVESPRKRQKVTPTSTPTRTPSRVSVGSSGPPPVPSLARSSSAEIKKVRVRFGDGLPSDIRVHGKLDRETMLYQLDDDVDPSLDYMCKLEKEQHKISKFTDKNFRRVVDKAIATKDILNIFRLHEDSEDESTIHEDREELQDSAGNTDPSLSDSTITNHGDSDKENEVSGPAGDTDTTPRAPRTMAAPGNAEDNEKTPTRATTVIGIGSAADAGSQSVPVAASPPKVVALPQVNVSNHQQDTRKYMGKNFPIIPAPSTDDLPSPSGRTARSTKIKLASRSSAAKKKVGPSDGPKPVAATPPATKQPRVTRKTAAAKLAAEGADGTTEPTGTGKKTSRTRKQATSFEPQASTDAKIANEKAAAIKAGRKKVQEEKKVASAETEEARRRLLAEM</sequence>
<feature type="region of interest" description="Disordered" evidence="1">
    <location>
        <begin position="1"/>
        <end position="38"/>
    </location>
</feature>
<gene>
    <name evidence="2" type="ORF">BJ508DRAFT_308317</name>
</gene>
<feature type="compositionally biased region" description="Low complexity" evidence="1">
    <location>
        <begin position="611"/>
        <end position="624"/>
    </location>
</feature>
<feature type="region of interest" description="Disordered" evidence="1">
    <location>
        <begin position="246"/>
        <end position="285"/>
    </location>
</feature>
<feature type="region of interest" description="Disordered" evidence="1">
    <location>
        <begin position="213"/>
        <end position="233"/>
    </location>
</feature>
<feature type="compositionally biased region" description="Polar residues" evidence="1">
    <location>
        <begin position="659"/>
        <end position="669"/>
    </location>
</feature>
<feature type="compositionally biased region" description="Pro residues" evidence="1">
    <location>
        <begin position="1"/>
        <end position="10"/>
    </location>
</feature>
<feature type="compositionally biased region" description="Low complexity" evidence="1">
    <location>
        <begin position="249"/>
        <end position="285"/>
    </location>
</feature>
<feature type="region of interest" description="Disordered" evidence="1">
    <location>
        <begin position="318"/>
        <end position="360"/>
    </location>
</feature>
<dbReference type="Proteomes" id="UP000275078">
    <property type="component" value="Unassembled WGS sequence"/>
</dbReference>
<dbReference type="AlphaFoldDB" id="A0A3N4I0D4"/>
<feature type="compositionally biased region" description="Low complexity" evidence="1">
    <location>
        <begin position="632"/>
        <end position="651"/>
    </location>
</feature>
<evidence type="ECO:0000313" key="3">
    <source>
        <dbReference type="Proteomes" id="UP000275078"/>
    </source>
</evidence>
<name>A0A3N4I0D4_ASCIM</name>
<feature type="compositionally biased region" description="Polar residues" evidence="1">
    <location>
        <begin position="461"/>
        <end position="477"/>
    </location>
</feature>
<keyword evidence="3" id="KW-1185">Reference proteome</keyword>
<proteinExistence type="predicted"/>
<protein>
    <submittedName>
        <fullName evidence="2">Uncharacterized protein</fullName>
    </submittedName>
</protein>
<dbReference type="EMBL" id="ML119698">
    <property type="protein sequence ID" value="RPA79555.1"/>
    <property type="molecule type" value="Genomic_DNA"/>
</dbReference>
<feature type="compositionally biased region" description="Low complexity" evidence="1">
    <location>
        <begin position="329"/>
        <end position="347"/>
    </location>
</feature>
<feature type="region of interest" description="Disordered" evidence="1">
    <location>
        <begin position="565"/>
        <end position="672"/>
    </location>
</feature>
<organism evidence="2 3">
    <name type="scientific">Ascobolus immersus RN42</name>
    <dbReference type="NCBI Taxonomy" id="1160509"/>
    <lineage>
        <taxon>Eukaryota</taxon>
        <taxon>Fungi</taxon>
        <taxon>Dikarya</taxon>
        <taxon>Ascomycota</taxon>
        <taxon>Pezizomycotina</taxon>
        <taxon>Pezizomycetes</taxon>
        <taxon>Pezizales</taxon>
        <taxon>Ascobolaceae</taxon>
        <taxon>Ascobolus</taxon>
    </lineage>
</organism>
<accession>A0A3N4I0D4</accession>
<feature type="compositionally biased region" description="Low complexity" evidence="1">
    <location>
        <begin position="11"/>
        <end position="29"/>
    </location>
</feature>
<reference evidence="2 3" key="1">
    <citation type="journal article" date="2018" name="Nat. Ecol. Evol.">
        <title>Pezizomycetes genomes reveal the molecular basis of ectomycorrhizal truffle lifestyle.</title>
        <authorList>
            <person name="Murat C."/>
            <person name="Payen T."/>
            <person name="Noel B."/>
            <person name="Kuo A."/>
            <person name="Morin E."/>
            <person name="Chen J."/>
            <person name="Kohler A."/>
            <person name="Krizsan K."/>
            <person name="Balestrini R."/>
            <person name="Da Silva C."/>
            <person name="Montanini B."/>
            <person name="Hainaut M."/>
            <person name="Levati E."/>
            <person name="Barry K.W."/>
            <person name="Belfiori B."/>
            <person name="Cichocki N."/>
            <person name="Clum A."/>
            <person name="Dockter R.B."/>
            <person name="Fauchery L."/>
            <person name="Guy J."/>
            <person name="Iotti M."/>
            <person name="Le Tacon F."/>
            <person name="Lindquist E.A."/>
            <person name="Lipzen A."/>
            <person name="Malagnac F."/>
            <person name="Mello A."/>
            <person name="Molinier V."/>
            <person name="Miyauchi S."/>
            <person name="Poulain J."/>
            <person name="Riccioni C."/>
            <person name="Rubini A."/>
            <person name="Sitrit Y."/>
            <person name="Splivallo R."/>
            <person name="Traeger S."/>
            <person name="Wang M."/>
            <person name="Zifcakova L."/>
            <person name="Wipf D."/>
            <person name="Zambonelli A."/>
            <person name="Paolocci F."/>
            <person name="Nowrousian M."/>
            <person name="Ottonello S."/>
            <person name="Baldrian P."/>
            <person name="Spatafora J.W."/>
            <person name="Henrissat B."/>
            <person name="Nagy L.G."/>
            <person name="Aury J.M."/>
            <person name="Wincker P."/>
            <person name="Grigoriev I.V."/>
            <person name="Bonfante P."/>
            <person name="Martin F.M."/>
        </authorList>
    </citation>
    <scope>NUCLEOTIDE SEQUENCE [LARGE SCALE GENOMIC DNA]</scope>
    <source>
        <strain evidence="2 3">RN42</strain>
    </source>
</reference>
<feature type="region of interest" description="Disordered" evidence="1">
    <location>
        <begin position="446"/>
        <end position="517"/>
    </location>
</feature>
<feature type="region of interest" description="Disordered" evidence="1">
    <location>
        <begin position="689"/>
        <end position="710"/>
    </location>
</feature>
<evidence type="ECO:0000313" key="2">
    <source>
        <dbReference type="EMBL" id="RPA79555.1"/>
    </source>
</evidence>